<dbReference type="Proteomes" id="UP000034406">
    <property type="component" value="Unassembled WGS sequence"/>
</dbReference>
<reference evidence="1 2" key="1">
    <citation type="journal article" date="2015" name="Nature">
        <title>rRNA introns, odd ribosomes, and small enigmatic genomes across a large radiation of phyla.</title>
        <authorList>
            <person name="Brown C.T."/>
            <person name="Hug L.A."/>
            <person name="Thomas B.C."/>
            <person name="Sharon I."/>
            <person name="Castelle C.J."/>
            <person name="Singh A."/>
            <person name="Wilkins M.J."/>
            <person name="Williams K.H."/>
            <person name="Banfield J.F."/>
        </authorList>
    </citation>
    <scope>NUCLEOTIDE SEQUENCE [LARGE SCALE GENOMIC DNA]</scope>
</reference>
<dbReference type="AlphaFoldDB" id="A0A0G0JSS2"/>
<dbReference type="STRING" id="1618490.US90_C0013G0023"/>
<dbReference type="EMBL" id="LBUT01000013">
    <property type="protein sequence ID" value="KKQ69682.1"/>
    <property type="molecule type" value="Genomic_DNA"/>
</dbReference>
<organism evidence="1 2">
    <name type="scientific">Candidatus Shapirobacteria bacterium GW2011_GWE2_38_30</name>
    <dbReference type="NCBI Taxonomy" id="1618490"/>
    <lineage>
        <taxon>Bacteria</taxon>
        <taxon>Candidatus Shapironibacteriota</taxon>
    </lineage>
</organism>
<evidence type="ECO:0000313" key="2">
    <source>
        <dbReference type="Proteomes" id="UP000034406"/>
    </source>
</evidence>
<sequence>MDKDPIIKITQRDVKQDLLNCIDLDKNIWIKEGFPINTDTGIVDSEVMQNLSGPPYVFKADVMNLFDIQHPEGVELKNVGVIFMHGGRRENGDWMFSDIENGYPVVETVKAVNEYLKKKGESPVEVVMACNKFLASEITIGDFDANENIVYAVGETVGLMNAGMSEDGKIHFNARAGSFWGLDKLATSQQIEIL</sequence>
<evidence type="ECO:0000313" key="1">
    <source>
        <dbReference type="EMBL" id="KKQ69682.1"/>
    </source>
</evidence>
<proteinExistence type="predicted"/>
<protein>
    <submittedName>
        <fullName evidence="1">Uncharacterized protein</fullName>
    </submittedName>
</protein>
<comment type="caution">
    <text evidence="1">The sequence shown here is derived from an EMBL/GenBank/DDBJ whole genome shotgun (WGS) entry which is preliminary data.</text>
</comment>
<gene>
    <name evidence="1" type="ORF">US90_C0013G0023</name>
</gene>
<accession>A0A0G0JSS2</accession>
<name>A0A0G0JSS2_9BACT</name>